<comment type="caution">
    <text evidence="1">The sequence shown here is derived from an EMBL/GenBank/DDBJ whole genome shotgun (WGS) entry which is preliminary data.</text>
</comment>
<accession>A0A4Y2DU40</accession>
<evidence type="ECO:0000313" key="2">
    <source>
        <dbReference type="Proteomes" id="UP000499080"/>
    </source>
</evidence>
<organism evidence="1 2">
    <name type="scientific">Araneus ventricosus</name>
    <name type="common">Orbweaver spider</name>
    <name type="synonym">Epeira ventricosa</name>
    <dbReference type="NCBI Taxonomy" id="182803"/>
    <lineage>
        <taxon>Eukaryota</taxon>
        <taxon>Metazoa</taxon>
        <taxon>Ecdysozoa</taxon>
        <taxon>Arthropoda</taxon>
        <taxon>Chelicerata</taxon>
        <taxon>Arachnida</taxon>
        <taxon>Araneae</taxon>
        <taxon>Araneomorphae</taxon>
        <taxon>Entelegynae</taxon>
        <taxon>Araneoidea</taxon>
        <taxon>Araneidae</taxon>
        <taxon>Araneus</taxon>
    </lineage>
</organism>
<dbReference type="AlphaFoldDB" id="A0A4Y2DU40"/>
<feature type="non-terminal residue" evidence="1">
    <location>
        <position position="33"/>
    </location>
</feature>
<dbReference type="Proteomes" id="UP000499080">
    <property type="component" value="Unassembled WGS sequence"/>
</dbReference>
<gene>
    <name evidence="1" type="ORF">AVEN_62571_1</name>
</gene>
<evidence type="ECO:0000313" key="1">
    <source>
        <dbReference type="EMBL" id="GBM20370.1"/>
    </source>
</evidence>
<dbReference type="EMBL" id="BGPR01167962">
    <property type="protein sequence ID" value="GBM20370.1"/>
    <property type="molecule type" value="Genomic_DNA"/>
</dbReference>
<keyword evidence="2" id="KW-1185">Reference proteome</keyword>
<name>A0A4Y2DU40_ARAVE</name>
<reference evidence="1 2" key="1">
    <citation type="journal article" date="2019" name="Sci. Rep.">
        <title>Orb-weaving spider Araneus ventricosus genome elucidates the spidroin gene catalogue.</title>
        <authorList>
            <person name="Kono N."/>
            <person name="Nakamura H."/>
            <person name="Ohtoshi R."/>
            <person name="Moran D.A.P."/>
            <person name="Shinohara A."/>
            <person name="Yoshida Y."/>
            <person name="Fujiwara M."/>
            <person name="Mori M."/>
            <person name="Tomita M."/>
            <person name="Arakawa K."/>
        </authorList>
    </citation>
    <scope>NUCLEOTIDE SEQUENCE [LARGE SCALE GENOMIC DNA]</scope>
</reference>
<sequence length="33" mass="3728">MVVVRLPFNSMCAGFILSSEEFEVLSQSKTKSY</sequence>
<protein>
    <submittedName>
        <fullName evidence="1">Uncharacterized protein</fullName>
    </submittedName>
</protein>
<proteinExistence type="predicted"/>